<dbReference type="STRING" id="1423740.FC36_GL000050"/>
<dbReference type="AlphaFoldDB" id="A0A0R1TP83"/>
<protein>
    <submittedName>
        <fullName evidence="1">Uncharacterized protein</fullName>
    </submittedName>
</protein>
<proteinExistence type="predicted"/>
<dbReference type="Proteomes" id="UP000051048">
    <property type="component" value="Unassembled WGS sequence"/>
</dbReference>
<name>A0A0R1TP83_9LACO</name>
<evidence type="ECO:0000313" key="1">
    <source>
        <dbReference type="EMBL" id="KRL80216.1"/>
    </source>
</evidence>
<dbReference type="EMBL" id="AZFH01000067">
    <property type="protein sequence ID" value="KRL80216.1"/>
    <property type="molecule type" value="Genomic_DNA"/>
</dbReference>
<sequence>MRSCNQEAWPFDAFNSLVQAGYALAYLEVSEHDLQANYKIKTATRWLLLHAYQYGLDPFRYLLVGLDFQANSAVLMALLSTNHQVFSQEDVRVSPLHYRGGAFFGGWDDLQGTKLFENLDIRKVPDLFLVQKSSAYPKDTTNLLAQKTDVTVYQLDEICASQVALTPYLISKFKAFCQSAFKKK</sequence>
<comment type="caution">
    <text evidence="1">The sequence shown here is derived from an EMBL/GenBank/DDBJ whole genome shotgun (WGS) entry which is preliminary data.</text>
</comment>
<accession>A0A0R1TP83</accession>
<evidence type="ECO:0000313" key="2">
    <source>
        <dbReference type="Proteomes" id="UP000051048"/>
    </source>
</evidence>
<organism evidence="1 2">
    <name type="scientific">Ligilactobacillus equi DSM 15833 = JCM 10991</name>
    <dbReference type="NCBI Taxonomy" id="1423740"/>
    <lineage>
        <taxon>Bacteria</taxon>
        <taxon>Bacillati</taxon>
        <taxon>Bacillota</taxon>
        <taxon>Bacilli</taxon>
        <taxon>Lactobacillales</taxon>
        <taxon>Lactobacillaceae</taxon>
        <taxon>Ligilactobacillus</taxon>
    </lineage>
</organism>
<gene>
    <name evidence="1" type="ORF">FC36_GL000050</name>
</gene>
<reference evidence="1 2" key="1">
    <citation type="journal article" date="2015" name="Genome Announc.">
        <title>Expanding the biotechnology potential of lactobacilli through comparative genomics of 213 strains and associated genera.</title>
        <authorList>
            <person name="Sun Z."/>
            <person name="Harris H.M."/>
            <person name="McCann A."/>
            <person name="Guo C."/>
            <person name="Argimon S."/>
            <person name="Zhang W."/>
            <person name="Yang X."/>
            <person name="Jeffery I.B."/>
            <person name="Cooney J.C."/>
            <person name="Kagawa T.F."/>
            <person name="Liu W."/>
            <person name="Song Y."/>
            <person name="Salvetti E."/>
            <person name="Wrobel A."/>
            <person name="Rasinkangas P."/>
            <person name="Parkhill J."/>
            <person name="Rea M.C."/>
            <person name="O'Sullivan O."/>
            <person name="Ritari J."/>
            <person name="Douillard F.P."/>
            <person name="Paul Ross R."/>
            <person name="Yang R."/>
            <person name="Briner A.E."/>
            <person name="Felis G.E."/>
            <person name="de Vos W.M."/>
            <person name="Barrangou R."/>
            <person name="Klaenhammer T.R."/>
            <person name="Caufield P.W."/>
            <person name="Cui Y."/>
            <person name="Zhang H."/>
            <person name="O'Toole P.W."/>
        </authorList>
    </citation>
    <scope>NUCLEOTIDE SEQUENCE [LARGE SCALE GENOMIC DNA]</scope>
    <source>
        <strain evidence="1 2">DSM 15833</strain>
    </source>
</reference>
<dbReference type="PATRIC" id="fig|1423740.3.peg.54"/>